<dbReference type="EMBL" id="QLMA01000003">
    <property type="protein sequence ID" value="RAJ83246.1"/>
    <property type="molecule type" value="Genomic_DNA"/>
</dbReference>
<keyword evidence="3" id="KW-1185">Reference proteome</keyword>
<evidence type="ECO:0000313" key="2">
    <source>
        <dbReference type="EMBL" id="RAJ83246.1"/>
    </source>
</evidence>
<dbReference type="AlphaFoldDB" id="A0A327W4F6"/>
<feature type="transmembrane region" description="Helical" evidence="1">
    <location>
        <begin position="66"/>
        <end position="90"/>
    </location>
</feature>
<organism evidence="2 3">
    <name type="scientific">Chitinophaga dinghuensis</name>
    <dbReference type="NCBI Taxonomy" id="1539050"/>
    <lineage>
        <taxon>Bacteria</taxon>
        <taxon>Pseudomonadati</taxon>
        <taxon>Bacteroidota</taxon>
        <taxon>Chitinophagia</taxon>
        <taxon>Chitinophagales</taxon>
        <taxon>Chitinophagaceae</taxon>
        <taxon>Chitinophaga</taxon>
    </lineage>
</organism>
<accession>A0A327W4F6</accession>
<name>A0A327W4F6_9BACT</name>
<gene>
    <name evidence="2" type="ORF">CLV59_103207</name>
</gene>
<feature type="transmembrane region" description="Helical" evidence="1">
    <location>
        <begin position="102"/>
        <end position="124"/>
    </location>
</feature>
<keyword evidence="1" id="KW-0812">Transmembrane</keyword>
<dbReference type="Proteomes" id="UP000249819">
    <property type="component" value="Unassembled WGS sequence"/>
</dbReference>
<protein>
    <submittedName>
        <fullName evidence="2">Uncharacterized protein</fullName>
    </submittedName>
</protein>
<reference evidence="2 3" key="1">
    <citation type="submission" date="2018-06" db="EMBL/GenBank/DDBJ databases">
        <title>Genomic Encyclopedia of Archaeal and Bacterial Type Strains, Phase II (KMG-II): from individual species to whole genera.</title>
        <authorList>
            <person name="Goeker M."/>
        </authorList>
    </citation>
    <scope>NUCLEOTIDE SEQUENCE [LARGE SCALE GENOMIC DNA]</scope>
    <source>
        <strain evidence="2 3">DSM 29821</strain>
    </source>
</reference>
<keyword evidence="1" id="KW-1133">Transmembrane helix</keyword>
<dbReference type="PROSITE" id="PS51257">
    <property type="entry name" value="PROKAR_LIPOPROTEIN"/>
    <property type="match status" value="1"/>
</dbReference>
<feature type="transmembrane region" description="Helical" evidence="1">
    <location>
        <begin position="34"/>
        <end position="54"/>
    </location>
</feature>
<keyword evidence="1" id="KW-0472">Membrane</keyword>
<feature type="transmembrane region" description="Helical" evidence="1">
    <location>
        <begin position="5"/>
        <end position="22"/>
    </location>
</feature>
<proteinExistence type="predicted"/>
<comment type="caution">
    <text evidence="2">The sequence shown here is derived from an EMBL/GenBank/DDBJ whole genome shotgun (WGS) entry which is preliminary data.</text>
</comment>
<evidence type="ECO:0000313" key="3">
    <source>
        <dbReference type="Proteomes" id="UP000249819"/>
    </source>
</evidence>
<sequence>MSDRFFIRLFAVFGILNGILMACKPRLMDISAHFYVLLIGNLVLALVSLFSYRMSRKGLQTANNNAFVRAVYGSTLSKLMICVVGIIAYVLTYRPNVSKATIFILLSLYLVYTIFETLSLFNYIRKKK</sequence>
<evidence type="ECO:0000256" key="1">
    <source>
        <dbReference type="SAM" id="Phobius"/>
    </source>
</evidence>